<reference evidence="5" key="2">
    <citation type="journal article" date="2013" name="Nat. Genet.">
        <title>The genome of the platyfish, Xiphophorus maculatus, provides insights into evolutionary adaptation and several complex traits.</title>
        <authorList>
            <person name="Schartl M."/>
            <person name="Walter R.B."/>
            <person name="Shen Y."/>
            <person name="Garcia T."/>
            <person name="Catchen J."/>
            <person name="Amores A."/>
            <person name="Braasch I."/>
            <person name="Chalopin D."/>
            <person name="Volff J.N."/>
            <person name="Lesch K.P."/>
            <person name="Bisazza A."/>
            <person name="Minx P."/>
            <person name="Hillier L."/>
            <person name="Wilson R.K."/>
            <person name="Fuerstenberg S."/>
            <person name="Boore J."/>
            <person name="Searle S."/>
            <person name="Postlethwait J.H."/>
            <person name="Warren W.C."/>
        </authorList>
    </citation>
    <scope>NUCLEOTIDE SEQUENCE [LARGE SCALE GENOMIC DNA]</scope>
    <source>
        <strain evidence="5">JP 163 A</strain>
    </source>
</reference>
<dbReference type="PANTHER" id="PTHR15503">
    <property type="entry name" value="LDOC1 RELATED"/>
    <property type="match status" value="1"/>
</dbReference>
<keyword evidence="5" id="KW-1185">Reference proteome</keyword>
<reference evidence="4" key="4">
    <citation type="submission" date="2025-09" db="UniProtKB">
        <authorList>
            <consortium name="Ensembl"/>
        </authorList>
    </citation>
    <scope>IDENTIFICATION</scope>
    <source>
        <strain evidence="4">JP 163 A</strain>
    </source>
</reference>
<feature type="coiled-coil region" evidence="1">
    <location>
        <begin position="41"/>
        <end position="68"/>
    </location>
</feature>
<dbReference type="Ensembl" id="ENSXMAT00000041414.1">
    <property type="protein sequence ID" value="ENSXMAP00000041701.1"/>
    <property type="gene ID" value="ENSXMAG00000023935.1"/>
</dbReference>
<evidence type="ECO:0000313" key="4">
    <source>
        <dbReference type="Ensembl" id="ENSXMAP00000041701.1"/>
    </source>
</evidence>
<proteinExistence type="predicted"/>
<feature type="region of interest" description="Disordered" evidence="2">
    <location>
        <begin position="214"/>
        <end position="254"/>
    </location>
</feature>
<feature type="region of interest" description="Disordered" evidence="2">
    <location>
        <begin position="74"/>
        <end position="106"/>
    </location>
</feature>
<dbReference type="PANTHER" id="PTHR15503:SF22">
    <property type="entry name" value="TRANSPOSON TY3-I GAG POLYPROTEIN"/>
    <property type="match status" value="1"/>
</dbReference>
<keyword evidence="1" id="KW-0175">Coiled coil</keyword>
<dbReference type="Pfam" id="PF16297">
    <property type="entry name" value="DUF4939"/>
    <property type="match status" value="1"/>
</dbReference>
<dbReference type="InParanoid" id="A0A3B5RFK8"/>
<protein>
    <recommendedName>
        <fullName evidence="3">DUF4939 domain-containing protein</fullName>
    </recommendedName>
</protein>
<evidence type="ECO:0000256" key="2">
    <source>
        <dbReference type="SAM" id="MobiDB-lite"/>
    </source>
</evidence>
<organism evidence="4 5">
    <name type="scientific">Xiphophorus maculatus</name>
    <name type="common">Southern platyfish</name>
    <name type="synonym">Platypoecilus maculatus</name>
    <dbReference type="NCBI Taxonomy" id="8083"/>
    <lineage>
        <taxon>Eukaryota</taxon>
        <taxon>Metazoa</taxon>
        <taxon>Chordata</taxon>
        <taxon>Craniata</taxon>
        <taxon>Vertebrata</taxon>
        <taxon>Euteleostomi</taxon>
        <taxon>Actinopterygii</taxon>
        <taxon>Neopterygii</taxon>
        <taxon>Teleostei</taxon>
        <taxon>Neoteleostei</taxon>
        <taxon>Acanthomorphata</taxon>
        <taxon>Ovalentaria</taxon>
        <taxon>Atherinomorphae</taxon>
        <taxon>Cyprinodontiformes</taxon>
        <taxon>Poeciliidae</taxon>
        <taxon>Poeciliinae</taxon>
        <taxon>Xiphophorus</taxon>
    </lineage>
</organism>
<dbReference type="InterPro" id="IPR032567">
    <property type="entry name" value="RTL1-rel"/>
</dbReference>
<dbReference type="OMA" id="EWATAMW"/>
<name>A0A3B5RFK8_XIPMA</name>
<evidence type="ECO:0000256" key="1">
    <source>
        <dbReference type="SAM" id="Coils"/>
    </source>
</evidence>
<evidence type="ECO:0000313" key="5">
    <source>
        <dbReference type="Proteomes" id="UP000002852"/>
    </source>
</evidence>
<feature type="compositionally biased region" description="Low complexity" evidence="2">
    <location>
        <begin position="214"/>
        <end position="230"/>
    </location>
</feature>
<dbReference type="AlphaFoldDB" id="A0A3B5RFK8"/>
<accession>A0A3B5RFK8</accession>
<feature type="compositionally biased region" description="Low complexity" evidence="2">
    <location>
        <begin position="74"/>
        <end position="93"/>
    </location>
</feature>
<reference evidence="5" key="1">
    <citation type="submission" date="2012-01" db="EMBL/GenBank/DDBJ databases">
        <authorList>
            <person name="Walter R."/>
            <person name="Schartl M."/>
            <person name="Warren W."/>
        </authorList>
    </citation>
    <scope>NUCLEOTIDE SEQUENCE [LARGE SCALE GENOMIC DNA]</scope>
    <source>
        <strain evidence="5">JP 163 A</strain>
    </source>
</reference>
<sequence length="254" mass="27522">RLAPAHSRSPSPAWLRFLSVPQLRTALTEQGVLLGRHNNALQAMQQQQSELTQSLSELSQQLKEISAKIKLSAAGTGTPAASPAPVTTSPSSSFREVISPPPEPFSGEQGKCSGFLLQCALVFGRSPQSFRDDASKISYVVGLLRGKALKWAEAIINESSVHRYSYDDFIESFKQVFDMAASREDASKRLWELRQGNRPPFPVSCLAPFPVRPPSLLDSPTPSPRSTRSPACPPFDPSGYSVHLSSPPSAAGHK</sequence>
<reference evidence="4" key="3">
    <citation type="submission" date="2025-08" db="UniProtKB">
        <authorList>
            <consortium name="Ensembl"/>
        </authorList>
    </citation>
    <scope>IDENTIFICATION</scope>
    <source>
        <strain evidence="4">JP 163 A</strain>
    </source>
</reference>
<evidence type="ECO:0000259" key="3">
    <source>
        <dbReference type="Pfam" id="PF16297"/>
    </source>
</evidence>
<dbReference type="Proteomes" id="UP000002852">
    <property type="component" value="Unassembled WGS sequence"/>
</dbReference>
<dbReference type="GeneTree" id="ENSGT01100000263720"/>
<dbReference type="InterPro" id="IPR032549">
    <property type="entry name" value="DUF4939"/>
</dbReference>
<feature type="domain" description="DUF4939" evidence="3">
    <location>
        <begin position="100"/>
        <end position="185"/>
    </location>
</feature>